<dbReference type="AlphaFoldDB" id="A0A7C9JX25"/>
<dbReference type="Gene3D" id="1.20.120.1490">
    <property type="match status" value="1"/>
</dbReference>
<protein>
    <submittedName>
        <fullName evidence="2">Periplasmic heavy metal sensor</fullName>
    </submittedName>
</protein>
<name>A0A7C9JX25_9PROT</name>
<evidence type="ECO:0000313" key="2">
    <source>
        <dbReference type="EMBL" id="NDP48293.1"/>
    </source>
</evidence>
<gene>
    <name evidence="2" type="ORF">GZ085_07850</name>
</gene>
<dbReference type="Proteomes" id="UP000483432">
    <property type="component" value="Unassembled WGS sequence"/>
</dbReference>
<evidence type="ECO:0000313" key="3">
    <source>
        <dbReference type="Proteomes" id="UP000483432"/>
    </source>
</evidence>
<reference evidence="2 3" key="1">
    <citation type="submission" date="2019-09" db="EMBL/GenBank/DDBJ databases">
        <title>H2 Metabolism Revealed by Metagenomic Analysis in Subglacial Sediment of East Antarctica.</title>
        <authorList>
            <person name="Yang Z."/>
            <person name="Zhang Y."/>
            <person name="Lv Y."/>
            <person name="Yan W."/>
            <person name="Xiao X."/>
            <person name="Sun B."/>
            <person name="Ma H."/>
        </authorList>
    </citation>
    <scope>NUCLEOTIDE SEQUENCE [LARGE SCALE GENOMIC DNA]</scope>
    <source>
        <strain evidence="2">Bin2_2</strain>
    </source>
</reference>
<accession>A0A7C9JX25</accession>
<proteinExistence type="predicted"/>
<keyword evidence="1" id="KW-0812">Transmembrane</keyword>
<comment type="caution">
    <text evidence="2">The sequence shown here is derived from an EMBL/GenBank/DDBJ whole genome shotgun (WGS) entry which is preliminary data.</text>
</comment>
<dbReference type="InterPro" id="IPR025961">
    <property type="entry name" value="Metal_resist"/>
</dbReference>
<keyword evidence="1" id="KW-0472">Membrane</keyword>
<sequence>MNRTVWKWLLAVSLSLNLGMIGAVLVKQARPLPDAGTAQAPHVNLPDYLQLTGEQRRRWGQLEPAFVQDIAANWRDIRKHREMLVRHIFSATPELAAIDVEQARIAALQDAQQRRVITQLLAERDLLDEGQREKLMALLLSRYAQEATEEERLHRD</sequence>
<dbReference type="EMBL" id="JAAFGW010000100">
    <property type="protein sequence ID" value="NDP48293.1"/>
    <property type="molecule type" value="Genomic_DNA"/>
</dbReference>
<feature type="transmembrane region" description="Helical" evidence="1">
    <location>
        <begin position="6"/>
        <end position="26"/>
    </location>
</feature>
<keyword evidence="1" id="KW-1133">Transmembrane helix</keyword>
<dbReference type="Pfam" id="PF13801">
    <property type="entry name" value="Metal_resist"/>
    <property type="match status" value="1"/>
</dbReference>
<evidence type="ECO:0000256" key="1">
    <source>
        <dbReference type="SAM" id="Phobius"/>
    </source>
</evidence>
<organism evidence="2 3">
    <name type="scientific">Sulfuriferula multivorans</name>
    <dbReference type="NCBI Taxonomy" id="1559896"/>
    <lineage>
        <taxon>Bacteria</taxon>
        <taxon>Pseudomonadati</taxon>
        <taxon>Pseudomonadota</taxon>
        <taxon>Betaproteobacteria</taxon>
        <taxon>Nitrosomonadales</taxon>
        <taxon>Sulfuricellaceae</taxon>
        <taxon>Sulfuriferula</taxon>
    </lineage>
</organism>